<dbReference type="SUPFAM" id="SSF53474">
    <property type="entry name" value="alpha/beta-Hydrolases"/>
    <property type="match status" value="1"/>
</dbReference>
<feature type="domain" description="BD-FAE-like" evidence="2">
    <location>
        <begin position="72"/>
        <end position="240"/>
    </location>
</feature>
<accession>A0A379KQJ8</accession>
<dbReference type="AlphaFoldDB" id="A0A379KQJ8"/>
<dbReference type="Pfam" id="PF20434">
    <property type="entry name" value="BD-FAE"/>
    <property type="match status" value="1"/>
</dbReference>
<evidence type="ECO:0000256" key="1">
    <source>
        <dbReference type="SAM" id="SignalP"/>
    </source>
</evidence>
<name>A0A379KQJ8_PSEPU</name>
<sequence length="309" mass="33799">MINKTAISLLLASVAMNISAAEHNIVCKSPLPVPAPQEEWSLFQDTVKRAPAVMGDVHREFYGKGLDNFGDLRLPQGEGPFPVVIVVHGGRWSADVGLDYMAPVADMLTKAGFATWNIEYSRVGSYGEWPNSFKSVAGAADHLRELAKKYPLNLRRTVTLGHSSGGHYALWLAGRNLLKAQSELYVKNPLSISGVLVLDGVVDLAWHAQLPRGKDIQPKVLGHVQGKELQARLQEVSPTQMPIIKVPQVFITNQSDRFPSVLDYVKRATAAGANSKYDALCSSNHFVPVDTSNGEVTKKIIEYTTELAQ</sequence>
<feature type="chain" id="PRO_5016837569" evidence="1">
    <location>
        <begin position="21"/>
        <end position="309"/>
    </location>
</feature>
<protein>
    <submittedName>
        <fullName evidence="3">Esterase/lipase-like protein</fullName>
    </submittedName>
</protein>
<dbReference type="InterPro" id="IPR049492">
    <property type="entry name" value="BD-FAE-like_dom"/>
</dbReference>
<evidence type="ECO:0000259" key="2">
    <source>
        <dbReference type="Pfam" id="PF20434"/>
    </source>
</evidence>
<gene>
    <name evidence="3" type="ORF">NCTC7914_04462</name>
</gene>
<evidence type="ECO:0000313" key="3">
    <source>
        <dbReference type="EMBL" id="SUD70312.1"/>
    </source>
</evidence>
<keyword evidence="1" id="KW-0732">Signal</keyword>
<feature type="signal peptide" evidence="1">
    <location>
        <begin position="1"/>
        <end position="20"/>
    </location>
</feature>
<organism evidence="3 4">
    <name type="scientific">Pseudomonas putida</name>
    <name type="common">Arthrobacter siderocapsulatus</name>
    <dbReference type="NCBI Taxonomy" id="303"/>
    <lineage>
        <taxon>Bacteria</taxon>
        <taxon>Pseudomonadati</taxon>
        <taxon>Pseudomonadota</taxon>
        <taxon>Gammaproteobacteria</taxon>
        <taxon>Pseudomonadales</taxon>
        <taxon>Pseudomonadaceae</taxon>
        <taxon>Pseudomonas</taxon>
    </lineage>
</organism>
<dbReference type="Proteomes" id="UP000254602">
    <property type="component" value="Unassembled WGS sequence"/>
</dbReference>
<dbReference type="Gene3D" id="3.40.50.1820">
    <property type="entry name" value="alpha/beta hydrolase"/>
    <property type="match status" value="1"/>
</dbReference>
<evidence type="ECO:0000313" key="4">
    <source>
        <dbReference type="Proteomes" id="UP000254602"/>
    </source>
</evidence>
<dbReference type="EMBL" id="UGUY01000001">
    <property type="protein sequence ID" value="SUD70312.1"/>
    <property type="molecule type" value="Genomic_DNA"/>
</dbReference>
<reference evidence="3 4" key="1">
    <citation type="submission" date="2018-06" db="EMBL/GenBank/DDBJ databases">
        <authorList>
            <consortium name="Pathogen Informatics"/>
            <person name="Doyle S."/>
        </authorList>
    </citation>
    <scope>NUCLEOTIDE SEQUENCE [LARGE SCALE GENOMIC DNA]</scope>
    <source>
        <strain evidence="3 4">NCTC7914</strain>
    </source>
</reference>
<dbReference type="RefSeq" id="WP_115275230.1">
    <property type="nucleotide sequence ID" value="NZ_JABTYF010000005.1"/>
</dbReference>
<dbReference type="InterPro" id="IPR029058">
    <property type="entry name" value="AB_hydrolase_fold"/>
</dbReference>
<proteinExistence type="predicted"/>